<dbReference type="Gene3D" id="6.10.340.10">
    <property type="match status" value="1"/>
</dbReference>
<dbReference type="Pfam" id="PF02743">
    <property type="entry name" value="dCache_1"/>
    <property type="match status" value="1"/>
</dbReference>
<proteinExistence type="predicted"/>
<dbReference type="RefSeq" id="WP_144850558.1">
    <property type="nucleotide sequence ID" value="NZ_VNJI01000028.1"/>
</dbReference>
<reference evidence="9 10" key="1">
    <citation type="submission" date="2019-07" db="EMBL/GenBank/DDBJ databases">
        <authorList>
            <person name="Kim J."/>
        </authorList>
    </citation>
    <scope>NUCLEOTIDE SEQUENCE [LARGE SCALE GENOMIC DNA]</scope>
    <source>
        <strain evidence="9 10">JC52</strain>
    </source>
</reference>
<dbReference type="NCBIfam" id="TIGR00254">
    <property type="entry name" value="GGDEF"/>
    <property type="match status" value="1"/>
</dbReference>
<feature type="domain" description="GGDEF" evidence="8">
    <location>
        <begin position="391"/>
        <end position="520"/>
    </location>
</feature>
<dbReference type="PROSITE" id="PS50887">
    <property type="entry name" value="GGDEF"/>
    <property type="match status" value="1"/>
</dbReference>
<evidence type="ECO:0000256" key="3">
    <source>
        <dbReference type="ARBA" id="ARBA00022692"/>
    </source>
</evidence>
<dbReference type="FunFam" id="3.30.70.270:FF:000001">
    <property type="entry name" value="Diguanylate cyclase domain protein"/>
    <property type="match status" value="1"/>
</dbReference>
<keyword evidence="2" id="KW-1003">Cell membrane</keyword>
<feature type="domain" description="HAMP" evidence="7">
    <location>
        <begin position="305"/>
        <end position="359"/>
    </location>
</feature>
<accession>A0A559K7H9</accession>
<organism evidence="9 10">
    <name type="scientific">Paenibacillus cremeus</name>
    <dbReference type="NCBI Taxonomy" id="2163881"/>
    <lineage>
        <taxon>Bacteria</taxon>
        <taxon>Bacillati</taxon>
        <taxon>Bacillota</taxon>
        <taxon>Bacilli</taxon>
        <taxon>Bacillales</taxon>
        <taxon>Paenibacillaceae</taxon>
        <taxon>Paenibacillus</taxon>
    </lineage>
</organism>
<sequence>MKKVRSFSLRTYVIGIVLLSMIITLAVTIGTGYQVSKQILLSSKLKDNYSYAAKLAKAADMHLNTLQWRISLTSQLLADHLDDPDFINKTLENALLRNDGIINSILVADASGLVIAAPTQQGEIVGQQLRSEAARKALEEQKELISTPFQALTGRLVISISAPIVGRENRYSGFISGTIYLEESNVLSNLLEEHSFSDGSYVYVVDSAGNLLYHPDSSRIGEQVSSNPVVRAVMEGNNGFMRTTNTKGADMLAGYAALPSSRWGIIVQSPTEIVDPLVKQFIKNSLVYIIPFFFILLLLGWWLARVLSAPLLHLAKYAERLSRGDVDQPVPDLSIKYYEVSELHQAMLYAVRFLSKRVHDLKNEAQTDTLTGLLNRRSMNNWVQESMEKEMPFSIIIMDIDHFKKVNDTYGHQMGDAVLKFLAEFLQKEAGEDNICCRFGGEEFVMLLSQTDIYTAKTAAERLRRKLAHTICPTGGQITLSLGVAVYPDTAGDFPSLLAHADKALYRAKRNGRNCTVTAC</sequence>
<dbReference type="PANTHER" id="PTHR45138:SF9">
    <property type="entry name" value="DIGUANYLATE CYCLASE DGCM-RELATED"/>
    <property type="match status" value="1"/>
</dbReference>
<feature type="transmembrane region" description="Helical" evidence="6">
    <location>
        <begin position="12"/>
        <end position="33"/>
    </location>
</feature>
<dbReference type="GO" id="GO:0052621">
    <property type="term" value="F:diguanylate cyclase activity"/>
    <property type="evidence" value="ECO:0007669"/>
    <property type="project" value="TreeGrafter"/>
</dbReference>
<evidence type="ECO:0000256" key="1">
    <source>
        <dbReference type="ARBA" id="ARBA00004651"/>
    </source>
</evidence>
<evidence type="ECO:0000256" key="2">
    <source>
        <dbReference type="ARBA" id="ARBA00022475"/>
    </source>
</evidence>
<dbReference type="CDD" id="cd18773">
    <property type="entry name" value="PDC1_HK_sensor"/>
    <property type="match status" value="1"/>
</dbReference>
<dbReference type="AlphaFoldDB" id="A0A559K7H9"/>
<dbReference type="SMART" id="SM00267">
    <property type="entry name" value="GGDEF"/>
    <property type="match status" value="1"/>
</dbReference>
<comment type="caution">
    <text evidence="9">The sequence shown here is derived from an EMBL/GenBank/DDBJ whole genome shotgun (WGS) entry which is preliminary data.</text>
</comment>
<protein>
    <submittedName>
        <fullName evidence="9">Diguanylate cyclase</fullName>
    </submittedName>
</protein>
<dbReference type="GO" id="GO:0005886">
    <property type="term" value="C:plasma membrane"/>
    <property type="evidence" value="ECO:0007669"/>
    <property type="project" value="UniProtKB-SubCell"/>
</dbReference>
<keyword evidence="3 6" id="KW-0812">Transmembrane</keyword>
<dbReference type="InterPro" id="IPR000160">
    <property type="entry name" value="GGDEF_dom"/>
</dbReference>
<evidence type="ECO:0000256" key="4">
    <source>
        <dbReference type="ARBA" id="ARBA00022989"/>
    </source>
</evidence>
<dbReference type="Gene3D" id="3.30.70.270">
    <property type="match status" value="1"/>
</dbReference>
<dbReference type="InterPro" id="IPR003660">
    <property type="entry name" value="HAMP_dom"/>
</dbReference>
<dbReference type="Gene3D" id="3.30.450.20">
    <property type="entry name" value="PAS domain"/>
    <property type="match status" value="2"/>
</dbReference>
<dbReference type="OrthoDB" id="9759607at2"/>
<name>A0A559K7H9_9BACL</name>
<evidence type="ECO:0000256" key="5">
    <source>
        <dbReference type="ARBA" id="ARBA00023136"/>
    </source>
</evidence>
<dbReference type="Proteomes" id="UP000317036">
    <property type="component" value="Unassembled WGS sequence"/>
</dbReference>
<dbReference type="EMBL" id="VNJI01000028">
    <property type="protein sequence ID" value="TVY08074.1"/>
    <property type="molecule type" value="Genomic_DNA"/>
</dbReference>
<dbReference type="CDD" id="cd01949">
    <property type="entry name" value="GGDEF"/>
    <property type="match status" value="1"/>
</dbReference>
<evidence type="ECO:0000313" key="9">
    <source>
        <dbReference type="EMBL" id="TVY08074.1"/>
    </source>
</evidence>
<keyword evidence="10" id="KW-1185">Reference proteome</keyword>
<dbReference type="InterPro" id="IPR050469">
    <property type="entry name" value="Diguanylate_Cyclase"/>
</dbReference>
<comment type="subcellular location">
    <subcellularLocation>
        <location evidence="1">Cell membrane</location>
        <topology evidence="1">Multi-pass membrane protein</topology>
    </subcellularLocation>
</comment>
<dbReference type="InterPro" id="IPR033479">
    <property type="entry name" value="dCache_1"/>
</dbReference>
<dbReference type="SUPFAM" id="SSF55073">
    <property type="entry name" value="Nucleotide cyclase"/>
    <property type="match status" value="1"/>
</dbReference>
<evidence type="ECO:0000259" key="7">
    <source>
        <dbReference type="PROSITE" id="PS50885"/>
    </source>
</evidence>
<feature type="transmembrane region" description="Helical" evidence="6">
    <location>
        <begin position="286"/>
        <end position="304"/>
    </location>
</feature>
<dbReference type="SUPFAM" id="SSF103190">
    <property type="entry name" value="Sensory domain-like"/>
    <property type="match status" value="2"/>
</dbReference>
<dbReference type="InterPro" id="IPR043128">
    <property type="entry name" value="Rev_trsase/Diguanyl_cyclase"/>
</dbReference>
<dbReference type="Pfam" id="PF00990">
    <property type="entry name" value="GGDEF"/>
    <property type="match status" value="1"/>
</dbReference>
<evidence type="ECO:0000256" key="6">
    <source>
        <dbReference type="SAM" id="Phobius"/>
    </source>
</evidence>
<dbReference type="GO" id="GO:0007165">
    <property type="term" value="P:signal transduction"/>
    <property type="evidence" value="ECO:0007669"/>
    <property type="project" value="InterPro"/>
</dbReference>
<dbReference type="PANTHER" id="PTHR45138">
    <property type="entry name" value="REGULATORY COMPONENTS OF SENSORY TRANSDUCTION SYSTEM"/>
    <property type="match status" value="1"/>
</dbReference>
<keyword evidence="4 6" id="KW-1133">Transmembrane helix</keyword>
<gene>
    <name evidence="9" type="ORF">FPZ49_20985</name>
</gene>
<evidence type="ECO:0000313" key="10">
    <source>
        <dbReference type="Proteomes" id="UP000317036"/>
    </source>
</evidence>
<dbReference type="CDD" id="cd12912">
    <property type="entry name" value="PDC2_MCP_like"/>
    <property type="match status" value="1"/>
</dbReference>
<dbReference type="InterPro" id="IPR029787">
    <property type="entry name" value="Nucleotide_cyclase"/>
</dbReference>
<keyword evidence="5 6" id="KW-0472">Membrane</keyword>
<dbReference type="InterPro" id="IPR029151">
    <property type="entry name" value="Sensor-like_sf"/>
</dbReference>
<dbReference type="PROSITE" id="PS50885">
    <property type="entry name" value="HAMP"/>
    <property type="match status" value="1"/>
</dbReference>
<evidence type="ECO:0000259" key="8">
    <source>
        <dbReference type="PROSITE" id="PS50887"/>
    </source>
</evidence>